<evidence type="ECO:0000313" key="4">
    <source>
        <dbReference type="EMBL" id="PJA55780.1"/>
    </source>
</evidence>
<dbReference type="EMBL" id="PFWL01000077">
    <property type="protein sequence ID" value="PJA55780.1"/>
    <property type="molecule type" value="Genomic_DNA"/>
</dbReference>
<accession>A0A2M7XYS7</accession>
<comment type="caution">
    <text evidence="4">The sequence shown here is derived from an EMBL/GenBank/DDBJ whole genome shotgun (WGS) entry which is preliminary data.</text>
</comment>
<evidence type="ECO:0000256" key="2">
    <source>
        <dbReference type="SAM" id="Phobius"/>
    </source>
</evidence>
<name>A0A2M7XYS7_9BACT</name>
<dbReference type="InterPro" id="IPR008964">
    <property type="entry name" value="Invasin/intimin_cell_adhesion"/>
</dbReference>
<dbReference type="Pfam" id="PF02369">
    <property type="entry name" value="Big_1"/>
    <property type="match status" value="1"/>
</dbReference>
<dbReference type="InterPro" id="IPR003344">
    <property type="entry name" value="Big_1_dom"/>
</dbReference>
<proteinExistence type="inferred from homology"/>
<sequence>MKRSIIFFIILLLVVVGFIGAFGLYEVKFFSSRADISQASFSIDNSYIFSTPSQARANGQEKVRLTVFILNNQGLGVLGKKIFIGTNPSLNIEAIQGLTDNYGKAYFDISSSKAGEYFLEIKVDDKALKSKAHLVFN</sequence>
<dbReference type="Gene3D" id="2.60.40.10">
    <property type="entry name" value="Immunoglobulins"/>
    <property type="match status" value="1"/>
</dbReference>
<keyword evidence="2" id="KW-0472">Membrane</keyword>
<dbReference type="AlphaFoldDB" id="A0A2M7XYS7"/>
<evidence type="ECO:0000313" key="5">
    <source>
        <dbReference type="Proteomes" id="UP000229647"/>
    </source>
</evidence>
<feature type="domain" description="Big-1" evidence="3">
    <location>
        <begin position="50"/>
        <end position="130"/>
    </location>
</feature>
<evidence type="ECO:0000256" key="1">
    <source>
        <dbReference type="ARBA" id="ARBA00010116"/>
    </source>
</evidence>
<dbReference type="InterPro" id="IPR013783">
    <property type="entry name" value="Ig-like_fold"/>
</dbReference>
<evidence type="ECO:0000259" key="3">
    <source>
        <dbReference type="Pfam" id="PF02369"/>
    </source>
</evidence>
<dbReference type="SUPFAM" id="SSF49373">
    <property type="entry name" value="Invasin/intimin cell-adhesion fragments"/>
    <property type="match status" value="1"/>
</dbReference>
<organism evidence="4 5">
    <name type="scientific">Candidatus Roizmanbacteria bacterium CG_4_9_14_3_um_filter_33_18</name>
    <dbReference type="NCBI Taxonomy" id="1974841"/>
    <lineage>
        <taxon>Bacteria</taxon>
        <taxon>Candidatus Roizmaniibacteriota</taxon>
    </lineage>
</organism>
<reference evidence="5" key="1">
    <citation type="submission" date="2017-09" db="EMBL/GenBank/DDBJ databases">
        <title>Depth-based differentiation of microbial function through sediment-hosted aquifers and enrichment of novel symbionts in the deep terrestrial subsurface.</title>
        <authorList>
            <person name="Probst A.J."/>
            <person name="Ladd B."/>
            <person name="Jarett J.K."/>
            <person name="Geller-Mcgrath D.E."/>
            <person name="Sieber C.M.K."/>
            <person name="Emerson J.B."/>
            <person name="Anantharaman K."/>
            <person name="Thomas B.C."/>
            <person name="Malmstrom R."/>
            <person name="Stieglmeier M."/>
            <person name="Klingl A."/>
            <person name="Woyke T."/>
            <person name="Ryan C.M."/>
            <person name="Banfield J.F."/>
        </authorList>
    </citation>
    <scope>NUCLEOTIDE SEQUENCE [LARGE SCALE GENOMIC DNA]</scope>
</reference>
<dbReference type="Proteomes" id="UP000229647">
    <property type="component" value="Unassembled WGS sequence"/>
</dbReference>
<keyword evidence="2" id="KW-1133">Transmembrane helix</keyword>
<keyword evidence="2" id="KW-0812">Transmembrane</keyword>
<feature type="transmembrane region" description="Helical" evidence="2">
    <location>
        <begin position="6"/>
        <end position="25"/>
    </location>
</feature>
<protein>
    <recommendedName>
        <fullName evidence="3">Big-1 domain-containing protein</fullName>
    </recommendedName>
</protein>
<comment type="similarity">
    <text evidence="1">Belongs to the intimin/invasin family.</text>
</comment>
<gene>
    <name evidence="4" type="ORF">CO165_01735</name>
</gene>